<accession>A0A1T0CST9</accession>
<comment type="caution">
    <text evidence="5">The sequence shown here is derived from an EMBL/GenBank/DDBJ whole genome shotgun (WGS) entry which is preliminary data.</text>
</comment>
<evidence type="ECO:0000256" key="1">
    <source>
        <dbReference type="ARBA" id="ARBA00004496"/>
    </source>
</evidence>
<dbReference type="AlphaFoldDB" id="A0A1T0CST9"/>
<keyword evidence="4" id="KW-0808">Transferase</keyword>
<protein>
    <submittedName>
        <fullName evidence="5">Multidrug transporter</fullName>
    </submittedName>
</protein>
<dbReference type="SUPFAM" id="SSF75169">
    <property type="entry name" value="DsrEFH-like"/>
    <property type="match status" value="1"/>
</dbReference>
<dbReference type="Proteomes" id="UP000190683">
    <property type="component" value="Unassembled WGS sequence"/>
</dbReference>
<dbReference type="STRING" id="573983.B0681_05215"/>
<keyword evidence="3" id="KW-0963">Cytoplasm</keyword>
<dbReference type="GO" id="GO:0016783">
    <property type="term" value="F:sulfurtransferase activity"/>
    <property type="evidence" value="ECO:0007669"/>
    <property type="project" value="InterPro"/>
</dbReference>
<dbReference type="RefSeq" id="WP_078317687.1">
    <property type="nucleotide sequence ID" value="NZ_MUYV01000005.1"/>
</dbReference>
<gene>
    <name evidence="5" type="ORF">B0681_05215</name>
</gene>
<evidence type="ECO:0000256" key="2">
    <source>
        <dbReference type="ARBA" id="ARBA00007067"/>
    </source>
</evidence>
<dbReference type="InterPro" id="IPR017463">
    <property type="entry name" value="Sulphur_relay_TusD/DsrE"/>
</dbReference>
<reference evidence="5 6" key="1">
    <citation type="submission" date="2017-02" db="EMBL/GenBank/DDBJ databases">
        <title>Draft genome sequence of Moraxella porci CCUG 54912T type strain.</title>
        <authorList>
            <person name="Salva-Serra F."/>
            <person name="Engstrom-Jakobsson H."/>
            <person name="Thorell K."/>
            <person name="Jaen-Luchoro D."/>
            <person name="Gonzales-Siles L."/>
            <person name="Karlsson R."/>
            <person name="Yazdan S."/>
            <person name="Boulund F."/>
            <person name="Johnning A."/>
            <person name="Engstrand L."/>
            <person name="Kristiansson E."/>
            <person name="Moore E."/>
        </authorList>
    </citation>
    <scope>NUCLEOTIDE SEQUENCE [LARGE SCALE GENOMIC DNA]</scope>
    <source>
        <strain evidence="5 6">CCUG 54912</strain>
    </source>
</reference>
<comment type="similarity">
    <text evidence="2">Belongs to the DsrE/TusD family.</text>
</comment>
<dbReference type="GO" id="GO:1990228">
    <property type="term" value="C:sulfurtransferase complex"/>
    <property type="evidence" value="ECO:0007669"/>
    <property type="project" value="TreeGrafter"/>
</dbReference>
<dbReference type="InterPro" id="IPR003787">
    <property type="entry name" value="Sulphur_relay_DsrE/F-like"/>
</dbReference>
<dbReference type="PANTHER" id="PTHR34874:SF3">
    <property type="entry name" value="SULFURTRANSFERASE TUSD"/>
    <property type="match status" value="1"/>
</dbReference>
<comment type="subcellular location">
    <subcellularLocation>
        <location evidence="1">Cytoplasm</location>
    </subcellularLocation>
</comment>
<keyword evidence="6" id="KW-1185">Reference proteome</keyword>
<dbReference type="Gene3D" id="3.40.1260.10">
    <property type="entry name" value="DsrEFH-like"/>
    <property type="match status" value="1"/>
</dbReference>
<dbReference type="Pfam" id="PF02635">
    <property type="entry name" value="DsrE"/>
    <property type="match status" value="1"/>
</dbReference>
<proteinExistence type="inferred from homology"/>
<dbReference type="GO" id="GO:0002143">
    <property type="term" value="P:tRNA wobble position uridine thiolation"/>
    <property type="evidence" value="ECO:0007669"/>
    <property type="project" value="TreeGrafter"/>
</dbReference>
<dbReference type="GO" id="GO:0097163">
    <property type="term" value="F:sulfur carrier activity"/>
    <property type="evidence" value="ECO:0007669"/>
    <property type="project" value="TreeGrafter"/>
</dbReference>
<dbReference type="NCBIfam" id="TIGR03012">
    <property type="entry name" value="sulf_tusD_dsrE"/>
    <property type="match status" value="1"/>
</dbReference>
<organism evidence="5 6">
    <name type="scientific">Moraxella porci DSM 25326</name>
    <dbReference type="NCBI Taxonomy" id="573983"/>
    <lineage>
        <taxon>Bacteria</taxon>
        <taxon>Pseudomonadati</taxon>
        <taxon>Pseudomonadota</taxon>
        <taxon>Gammaproteobacteria</taxon>
        <taxon>Moraxellales</taxon>
        <taxon>Moraxellaceae</taxon>
        <taxon>Moraxella</taxon>
    </lineage>
</organism>
<sequence>MSISKILILVSASPHTHQAKLALADAKARLSQGEMVSVFFYGDGAYTANRLMWQTADVLSISDGWATLSEQYQLDLPVCVSTALARGITDGENAKRHGLDGDNLRTPFRLVGLSELALLIDDGVQVVQY</sequence>
<dbReference type="InterPro" id="IPR027396">
    <property type="entry name" value="DsrEFH-like"/>
</dbReference>
<dbReference type="EMBL" id="MUYV01000005">
    <property type="protein sequence ID" value="OOS25413.1"/>
    <property type="molecule type" value="Genomic_DNA"/>
</dbReference>
<evidence type="ECO:0000313" key="5">
    <source>
        <dbReference type="EMBL" id="OOS25413.1"/>
    </source>
</evidence>
<evidence type="ECO:0000313" key="6">
    <source>
        <dbReference type="Proteomes" id="UP000190683"/>
    </source>
</evidence>
<evidence type="ECO:0000256" key="3">
    <source>
        <dbReference type="ARBA" id="ARBA00022490"/>
    </source>
</evidence>
<evidence type="ECO:0000256" key="4">
    <source>
        <dbReference type="ARBA" id="ARBA00022679"/>
    </source>
</evidence>
<dbReference type="PANTHER" id="PTHR34874">
    <property type="entry name" value="PROTEIN YCHN"/>
    <property type="match status" value="1"/>
</dbReference>
<name>A0A1T0CST9_9GAMM</name>